<comment type="function">
    <text evidence="1">Putative pheromone receptor.</text>
</comment>
<protein>
    <recommendedName>
        <fullName evidence="13">Vomeronasal type-1 receptor</fullName>
    </recommendedName>
</protein>
<dbReference type="InParanoid" id="A0A6P6DWC3"/>
<feature type="transmembrane region" description="Helical" evidence="13">
    <location>
        <begin position="266"/>
        <end position="286"/>
    </location>
</feature>
<evidence type="ECO:0000256" key="5">
    <source>
        <dbReference type="ARBA" id="ARBA00022507"/>
    </source>
</evidence>
<dbReference type="PANTHER" id="PTHR24062">
    <property type="entry name" value="VOMERONASAL TYPE-1 RECEPTOR"/>
    <property type="match status" value="1"/>
</dbReference>
<keyword evidence="7 13" id="KW-1133">Transmembrane helix</keyword>
<evidence type="ECO:0000313" key="16">
    <source>
        <dbReference type="RefSeq" id="XP_023564320.1"/>
    </source>
</evidence>
<dbReference type="GO" id="GO:0019236">
    <property type="term" value="P:response to pheromone"/>
    <property type="evidence" value="ECO:0007669"/>
    <property type="project" value="UniProtKB-KW"/>
</dbReference>
<proteinExistence type="inferred from homology"/>
<feature type="transmembrane region" description="Helical" evidence="13">
    <location>
        <begin position="236"/>
        <end position="260"/>
    </location>
</feature>
<keyword evidence="4 13" id="KW-1003">Cell membrane</keyword>
<dbReference type="Pfam" id="PF03402">
    <property type="entry name" value="V1R"/>
    <property type="match status" value="1"/>
</dbReference>
<dbReference type="GO" id="GO:0005886">
    <property type="term" value="C:plasma membrane"/>
    <property type="evidence" value="ECO:0007669"/>
    <property type="project" value="UniProtKB-SubCell"/>
</dbReference>
<dbReference type="OrthoDB" id="9606139at2759"/>
<evidence type="ECO:0000256" key="1">
    <source>
        <dbReference type="ARBA" id="ARBA00003878"/>
    </source>
</evidence>
<dbReference type="PRINTS" id="PR01534">
    <property type="entry name" value="VOMERONASL1R"/>
</dbReference>
<dbReference type="InterPro" id="IPR017452">
    <property type="entry name" value="GPCR_Rhodpsn_7TM"/>
</dbReference>
<sequence>MTYVDLKLGLLFLLQIVIGILGNLALWCHYCSLYFSGCRSRSTDVILRHLTVANSTVIVSRGIPEAMAGFGLKHFLNAVGCKLIFYAHRVGRGVSVGSTCLLSVFQAISISPRSSWWAELKIKVQKYIGLSNSLCWVLNMLLNVRVAVLVTDKWSNRNITKTLSYQHCSAVLPRKDTRSAFGTFRFFYDIVCLSLMVWASASMVFILYRHEQQVLHIHRHGVLARPSPGTRASQSILVLVSAFMLFYTLSSVIHILLSLYYEGSWWLINTSAFTNACFATASPFILMGREGGVLMLIWKK</sequence>
<keyword evidence="8 13" id="KW-0297">G-protein coupled receptor</keyword>
<evidence type="ECO:0000256" key="13">
    <source>
        <dbReference type="RuleBase" id="RU364061"/>
    </source>
</evidence>
<keyword evidence="11" id="KW-0325">Glycoprotein</keyword>
<evidence type="ECO:0000256" key="3">
    <source>
        <dbReference type="ARBA" id="ARBA00010663"/>
    </source>
</evidence>
<feature type="transmembrane region" description="Helical" evidence="13">
    <location>
        <begin position="127"/>
        <end position="148"/>
    </location>
</feature>
<dbReference type="RefSeq" id="XP_023564320.1">
    <property type="nucleotide sequence ID" value="XM_023708552.1"/>
</dbReference>
<dbReference type="GO" id="GO:0007606">
    <property type="term" value="P:sensory perception of chemical stimulus"/>
    <property type="evidence" value="ECO:0007669"/>
    <property type="project" value="UniProtKB-ARBA"/>
</dbReference>
<dbReference type="PROSITE" id="PS50262">
    <property type="entry name" value="G_PROTEIN_RECEP_F1_2"/>
    <property type="match status" value="1"/>
</dbReference>
<dbReference type="InterPro" id="IPR004072">
    <property type="entry name" value="Vmron_rcpt_1"/>
</dbReference>
<evidence type="ECO:0000256" key="2">
    <source>
        <dbReference type="ARBA" id="ARBA00004651"/>
    </source>
</evidence>
<feature type="domain" description="G-protein coupled receptors family 1 profile" evidence="14">
    <location>
        <begin position="22"/>
        <end position="286"/>
    </location>
</feature>
<dbReference type="Gene3D" id="1.20.1070.10">
    <property type="entry name" value="Rhodopsin 7-helix transmembrane proteins"/>
    <property type="match status" value="1"/>
</dbReference>
<evidence type="ECO:0000256" key="7">
    <source>
        <dbReference type="ARBA" id="ARBA00022989"/>
    </source>
</evidence>
<comment type="subcellular location">
    <subcellularLocation>
        <location evidence="2 13">Cell membrane</location>
        <topology evidence="2 13">Multi-pass membrane protein</topology>
    </subcellularLocation>
</comment>
<dbReference type="GO" id="GO:0016503">
    <property type="term" value="F:pheromone receptor activity"/>
    <property type="evidence" value="ECO:0007669"/>
    <property type="project" value="InterPro"/>
</dbReference>
<evidence type="ECO:0000259" key="14">
    <source>
        <dbReference type="PROSITE" id="PS50262"/>
    </source>
</evidence>
<name>A0A6P6DWC3_OCTDE</name>
<evidence type="ECO:0000256" key="10">
    <source>
        <dbReference type="ARBA" id="ARBA00023170"/>
    </source>
</evidence>
<dbReference type="FunFam" id="1.20.1070.10:FF:000033">
    <property type="entry name" value="Vomeronasal type-1 receptor"/>
    <property type="match status" value="1"/>
</dbReference>
<dbReference type="Proteomes" id="UP000515203">
    <property type="component" value="Unplaced"/>
</dbReference>
<dbReference type="SUPFAM" id="SSF81321">
    <property type="entry name" value="Family A G protein-coupled receptor-like"/>
    <property type="match status" value="1"/>
</dbReference>
<evidence type="ECO:0000256" key="8">
    <source>
        <dbReference type="ARBA" id="ARBA00023040"/>
    </source>
</evidence>
<dbReference type="GeneID" id="111814643"/>
<keyword evidence="15" id="KW-1185">Reference proteome</keyword>
<feature type="transmembrane region" description="Helical" evidence="13">
    <location>
        <begin position="186"/>
        <end position="208"/>
    </location>
</feature>
<evidence type="ECO:0000256" key="11">
    <source>
        <dbReference type="ARBA" id="ARBA00023180"/>
    </source>
</evidence>
<evidence type="ECO:0000256" key="4">
    <source>
        <dbReference type="ARBA" id="ARBA00022475"/>
    </source>
</evidence>
<accession>A0A6P6DWC3</accession>
<evidence type="ECO:0000313" key="15">
    <source>
        <dbReference type="Proteomes" id="UP000515203"/>
    </source>
</evidence>
<organism evidence="15 16">
    <name type="scientific">Octodon degus</name>
    <name type="common">Degu</name>
    <name type="synonym">Sciurus degus</name>
    <dbReference type="NCBI Taxonomy" id="10160"/>
    <lineage>
        <taxon>Eukaryota</taxon>
        <taxon>Metazoa</taxon>
        <taxon>Chordata</taxon>
        <taxon>Craniata</taxon>
        <taxon>Vertebrata</taxon>
        <taxon>Euteleostomi</taxon>
        <taxon>Mammalia</taxon>
        <taxon>Eutheria</taxon>
        <taxon>Euarchontoglires</taxon>
        <taxon>Glires</taxon>
        <taxon>Rodentia</taxon>
        <taxon>Hystricomorpha</taxon>
        <taxon>Octodontidae</taxon>
        <taxon>Octodon</taxon>
    </lineage>
</organism>
<feature type="transmembrane region" description="Helical" evidence="13">
    <location>
        <begin position="12"/>
        <end position="35"/>
    </location>
</feature>
<keyword evidence="6 13" id="KW-0812">Transmembrane</keyword>
<reference evidence="16" key="1">
    <citation type="submission" date="2025-08" db="UniProtKB">
        <authorList>
            <consortium name="RefSeq"/>
        </authorList>
    </citation>
    <scope>IDENTIFICATION</scope>
</reference>
<gene>
    <name evidence="16" type="primary">LOC111814643</name>
</gene>
<dbReference type="AlphaFoldDB" id="A0A6P6DWC3"/>
<keyword evidence="12 13" id="KW-0807">Transducer</keyword>
<keyword evidence="10 13" id="KW-0675">Receptor</keyword>
<evidence type="ECO:0000256" key="6">
    <source>
        <dbReference type="ARBA" id="ARBA00022692"/>
    </source>
</evidence>
<keyword evidence="9 13" id="KW-0472">Membrane</keyword>
<keyword evidence="5 13" id="KW-0589">Pheromone response</keyword>
<evidence type="ECO:0000256" key="12">
    <source>
        <dbReference type="ARBA" id="ARBA00023224"/>
    </source>
</evidence>
<evidence type="ECO:0000256" key="9">
    <source>
        <dbReference type="ARBA" id="ARBA00023136"/>
    </source>
</evidence>
<comment type="similarity">
    <text evidence="3 13">Belongs to the G-protein coupled receptor 1 family.</text>
</comment>